<protein>
    <submittedName>
        <fullName evidence="4">Transposase</fullName>
    </submittedName>
</protein>
<keyword evidence="2" id="KW-0479">Metal-binding</keyword>
<dbReference type="Proteomes" id="UP000179769">
    <property type="component" value="Unassembled WGS sequence"/>
</dbReference>
<sequence length="278" mass="30733">MSIPYVSYLPVSDHTFWSLVRLLAAERARIGTRNGTRKLGCAEQATVVIRWFCDGTKVRRLCEDHGISRSVCYRAIHEGRVLLAWQAPDLRNALIAAKMAGYDHVIVDGTLVETDRLSMPGPTKGVDLWWSKKAHNHAGNIQVVTAPDDGFPLWVSDVRPGREHDLTALRASGAIGVLQEWTGDEFHRVLFDLGYEGCATQEGPLAIPFKKPKGGTLTDEQTGHNRINNALRAVGERGNALLKGTFGVLRNVTIDPWQIGSVVKACLVLLHMEHQRTT</sequence>
<evidence type="ECO:0000313" key="4">
    <source>
        <dbReference type="EMBL" id="OHV22180.1"/>
    </source>
</evidence>
<dbReference type="OrthoDB" id="3699454at2"/>
<evidence type="ECO:0000256" key="1">
    <source>
        <dbReference type="ARBA" id="ARBA00001968"/>
    </source>
</evidence>
<reference evidence="5" key="1">
    <citation type="submission" date="2016-07" db="EMBL/GenBank/DDBJ databases">
        <title>Frankia sp. NRRL B-16219 Genome sequencing.</title>
        <authorList>
            <person name="Ghodhbane-Gtari F."/>
            <person name="Swanson E."/>
            <person name="Gueddou A."/>
            <person name="Louati M."/>
            <person name="Nouioui I."/>
            <person name="Hezbri K."/>
            <person name="Abebe-Akele F."/>
            <person name="Simpson S."/>
            <person name="Morris K."/>
            <person name="Thomas K."/>
            <person name="Gtari M."/>
            <person name="Tisa L.S."/>
        </authorList>
    </citation>
    <scope>NUCLEOTIDE SEQUENCE [LARGE SCALE GENOMIC DNA]</scope>
    <source>
        <strain evidence="5">NRRL B-16219</strain>
    </source>
</reference>
<dbReference type="GO" id="GO:0046872">
    <property type="term" value="F:metal ion binding"/>
    <property type="evidence" value="ECO:0007669"/>
    <property type="project" value="UniProtKB-KW"/>
</dbReference>
<dbReference type="Pfam" id="PF13359">
    <property type="entry name" value="DDE_Tnp_4"/>
    <property type="match status" value="1"/>
</dbReference>
<accession>A0A1S1PKG1</accession>
<keyword evidence="5" id="KW-1185">Reference proteome</keyword>
<feature type="domain" description="DDE Tnp4" evidence="3">
    <location>
        <begin position="107"/>
        <end position="269"/>
    </location>
</feature>
<comment type="caution">
    <text evidence="4">The sequence shown here is derived from an EMBL/GenBank/DDBJ whole genome shotgun (WGS) entry which is preliminary data.</text>
</comment>
<name>A0A1S1PKG1_9ACTN</name>
<dbReference type="InterPro" id="IPR027806">
    <property type="entry name" value="HARBI1_dom"/>
</dbReference>
<dbReference type="EMBL" id="MAXA01000249">
    <property type="protein sequence ID" value="OHV22180.1"/>
    <property type="molecule type" value="Genomic_DNA"/>
</dbReference>
<dbReference type="RefSeq" id="WP_071066225.1">
    <property type="nucleotide sequence ID" value="NZ_MAXA01000249.1"/>
</dbReference>
<evidence type="ECO:0000256" key="2">
    <source>
        <dbReference type="ARBA" id="ARBA00022723"/>
    </source>
</evidence>
<organism evidence="4 5">
    <name type="scientific">Parafrankia soli</name>
    <dbReference type="NCBI Taxonomy" id="2599596"/>
    <lineage>
        <taxon>Bacteria</taxon>
        <taxon>Bacillati</taxon>
        <taxon>Actinomycetota</taxon>
        <taxon>Actinomycetes</taxon>
        <taxon>Frankiales</taxon>
        <taxon>Frankiaceae</taxon>
        <taxon>Parafrankia</taxon>
    </lineage>
</organism>
<evidence type="ECO:0000259" key="3">
    <source>
        <dbReference type="Pfam" id="PF13359"/>
    </source>
</evidence>
<comment type="cofactor">
    <cofactor evidence="1">
        <name>a divalent metal cation</name>
        <dbReference type="ChEBI" id="CHEBI:60240"/>
    </cofactor>
</comment>
<proteinExistence type="predicted"/>
<evidence type="ECO:0000313" key="5">
    <source>
        <dbReference type="Proteomes" id="UP000179769"/>
    </source>
</evidence>
<gene>
    <name evidence="4" type="ORF">BBK14_25755</name>
</gene>
<dbReference type="AlphaFoldDB" id="A0A1S1PKG1"/>